<evidence type="ECO:0000313" key="1">
    <source>
        <dbReference type="EMBL" id="POW19253.1"/>
    </source>
</evidence>
<reference evidence="2" key="3">
    <citation type="journal article" date="2018" name="Mol. Plant Microbe Interact.">
        <title>Genome sequence resources for the wheat stripe rust pathogen (Puccinia striiformis f. sp. tritici) and the barley stripe rust pathogen (Puccinia striiformis f. sp. hordei).</title>
        <authorList>
            <person name="Xia C."/>
            <person name="Wang M."/>
            <person name="Yin C."/>
            <person name="Cornejo O.E."/>
            <person name="Hulbert S.H."/>
            <person name="Chen X."/>
        </authorList>
    </citation>
    <scope>NUCLEOTIDE SEQUENCE [LARGE SCALE GENOMIC DNA]</scope>
    <source>
        <strain evidence="2">93TX-2</strain>
    </source>
</reference>
<comment type="caution">
    <text evidence="1">The sequence shown here is derived from an EMBL/GenBank/DDBJ whole genome shotgun (WGS) entry which is preliminary data.</text>
</comment>
<dbReference type="Proteomes" id="UP000238274">
    <property type="component" value="Unassembled WGS sequence"/>
</dbReference>
<organism evidence="1 2">
    <name type="scientific">Puccinia striiformis</name>
    <dbReference type="NCBI Taxonomy" id="27350"/>
    <lineage>
        <taxon>Eukaryota</taxon>
        <taxon>Fungi</taxon>
        <taxon>Dikarya</taxon>
        <taxon>Basidiomycota</taxon>
        <taxon>Pucciniomycotina</taxon>
        <taxon>Pucciniomycetes</taxon>
        <taxon>Pucciniales</taxon>
        <taxon>Pucciniaceae</taxon>
        <taxon>Puccinia</taxon>
    </lineage>
</organism>
<reference evidence="1 2" key="1">
    <citation type="submission" date="2017-12" db="EMBL/GenBank/DDBJ databases">
        <title>Gene loss provides genomic basis for host adaptation in cereal stripe rust fungi.</title>
        <authorList>
            <person name="Xia C."/>
        </authorList>
    </citation>
    <scope>NUCLEOTIDE SEQUENCE [LARGE SCALE GENOMIC DNA]</scope>
    <source>
        <strain evidence="1 2">93TX-2</strain>
    </source>
</reference>
<gene>
    <name evidence="1" type="ORF">PSHT_04866</name>
</gene>
<dbReference type="AlphaFoldDB" id="A0A2S4WBX2"/>
<sequence length="29" mass="3485">MANNESDFFDLSRTRPLDQMLWLENALQE</sequence>
<name>A0A2S4WBX2_9BASI</name>
<reference evidence="2" key="2">
    <citation type="journal article" date="2018" name="BMC Genomics">
        <title>Genomic insights into host adaptation between the wheat stripe rust pathogen (Puccinia striiformis f. sp. tritici) and the barley stripe rust pathogen (Puccinia striiformis f. sp. hordei).</title>
        <authorList>
            <person name="Xia C."/>
            <person name="Wang M."/>
            <person name="Yin C."/>
            <person name="Cornejo O.E."/>
            <person name="Hulbert S.H."/>
            <person name="Chen X."/>
        </authorList>
    </citation>
    <scope>NUCLEOTIDE SEQUENCE [LARGE SCALE GENOMIC DNA]</scope>
    <source>
        <strain evidence="2">93TX-2</strain>
    </source>
</reference>
<dbReference type="VEuPathDB" id="FungiDB:PSHT_04866"/>
<evidence type="ECO:0000313" key="2">
    <source>
        <dbReference type="Proteomes" id="UP000238274"/>
    </source>
</evidence>
<keyword evidence="2" id="KW-1185">Reference proteome</keyword>
<protein>
    <submittedName>
        <fullName evidence="1">Uncharacterized protein</fullName>
    </submittedName>
</protein>
<accession>A0A2S4WBX2</accession>
<proteinExistence type="predicted"/>
<dbReference type="EMBL" id="PKSM01000051">
    <property type="protein sequence ID" value="POW19253.1"/>
    <property type="molecule type" value="Genomic_DNA"/>
</dbReference>